<reference evidence="9" key="1">
    <citation type="submission" date="2020-08" db="EMBL/GenBank/DDBJ databases">
        <title>Genome public.</title>
        <authorList>
            <person name="Liu C."/>
            <person name="Sun Q."/>
        </authorList>
    </citation>
    <scope>NUCLEOTIDE SEQUENCE</scope>
    <source>
        <strain evidence="9">NSJ-28</strain>
    </source>
</reference>
<feature type="transmembrane region" description="Helical" evidence="7">
    <location>
        <begin position="98"/>
        <end position="123"/>
    </location>
</feature>
<feature type="transmembrane region" description="Helical" evidence="7">
    <location>
        <begin position="203"/>
        <end position="225"/>
    </location>
</feature>
<keyword evidence="3" id="KW-0813">Transport</keyword>
<feature type="transmembrane region" description="Helical" evidence="7">
    <location>
        <begin position="135"/>
        <end position="156"/>
    </location>
</feature>
<name>A0A923LUD4_9FIRM</name>
<comment type="similarity">
    <text evidence="2">Belongs to the major facilitator superfamily.</text>
</comment>
<comment type="subcellular location">
    <subcellularLocation>
        <location evidence="1">Cell membrane</location>
        <topology evidence="1">Multi-pass membrane protein</topology>
    </subcellularLocation>
</comment>
<evidence type="ECO:0000256" key="5">
    <source>
        <dbReference type="ARBA" id="ARBA00022989"/>
    </source>
</evidence>
<sequence>MQALMRRRLMRCAYRTMLLGGLLGSSSGVVMSLLQDRYALGYEWGGVLLAALSVGNLLSGFTTGMLTVRRGMRNTTLLLSTGGAAGYFAMALTGNPWLLVLAFGLVGAAKGCVLNTDSVLVAISAEDRTQGMNLAHSRFALGSLVCPLLIAALGLLHWRAPMIGLGLCGCLLWLSYYAGRLPRRASRTADGGGQWDFFHSRRFWLLTAVLFFQNCTEIAVTGWMVTYFKDTGILSGTAGQLTVTVIWGAMLAARLVIALVLHIRNGFRALTLMTACCIGAYLLLLQAETAVSALVLLFVFGISIAGVNPTAVASAGKSLSSAGVGVMLPAAGVGAILMPYITGLVASAWGIHAGMMSITFAVAGMFVSSALLLVVRERGEAHTGSRDERP</sequence>
<accession>A0A923LUD4</accession>
<dbReference type="PANTHER" id="PTHR23514">
    <property type="entry name" value="BYPASS OF STOP CODON PROTEIN 6"/>
    <property type="match status" value="1"/>
</dbReference>
<keyword evidence="5 7" id="KW-1133">Transmembrane helix</keyword>
<feature type="transmembrane region" description="Helical" evidence="7">
    <location>
        <begin position="290"/>
        <end position="307"/>
    </location>
</feature>
<feature type="transmembrane region" description="Helical" evidence="7">
    <location>
        <begin position="319"/>
        <end position="341"/>
    </location>
</feature>
<keyword evidence="10" id="KW-1185">Reference proteome</keyword>
<gene>
    <name evidence="9" type="ORF">H8S45_02455</name>
</gene>
<dbReference type="GO" id="GO:0022857">
    <property type="term" value="F:transmembrane transporter activity"/>
    <property type="evidence" value="ECO:0007669"/>
    <property type="project" value="InterPro"/>
</dbReference>
<dbReference type="RefSeq" id="WP_186949501.1">
    <property type="nucleotide sequence ID" value="NZ_JACOPL010000002.1"/>
</dbReference>
<dbReference type="GO" id="GO:0005886">
    <property type="term" value="C:plasma membrane"/>
    <property type="evidence" value="ECO:0007669"/>
    <property type="project" value="UniProtKB-SubCell"/>
</dbReference>
<comment type="caution">
    <text evidence="9">The sequence shown here is derived from an EMBL/GenBank/DDBJ whole genome shotgun (WGS) entry which is preliminary data.</text>
</comment>
<feature type="domain" description="Major facilitator superfamily (MFS) profile" evidence="8">
    <location>
        <begin position="1"/>
        <end position="382"/>
    </location>
</feature>
<evidence type="ECO:0000256" key="6">
    <source>
        <dbReference type="ARBA" id="ARBA00023136"/>
    </source>
</evidence>
<feature type="transmembrane region" description="Helical" evidence="7">
    <location>
        <begin position="46"/>
        <end position="68"/>
    </location>
</feature>
<evidence type="ECO:0000256" key="2">
    <source>
        <dbReference type="ARBA" id="ARBA00008335"/>
    </source>
</evidence>
<feature type="transmembrane region" description="Helical" evidence="7">
    <location>
        <begin position="162"/>
        <end position="179"/>
    </location>
</feature>
<evidence type="ECO:0000256" key="4">
    <source>
        <dbReference type="ARBA" id="ARBA00022692"/>
    </source>
</evidence>
<evidence type="ECO:0000313" key="10">
    <source>
        <dbReference type="Proteomes" id="UP000606499"/>
    </source>
</evidence>
<feature type="transmembrane region" description="Helical" evidence="7">
    <location>
        <begin position="75"/>
        <end position="92"/>
    </location>
</feature>
<dbReference type="SUPFAM" id="SSF103473">
    <property type="entry name" value="MFS general substrate transporter"/>
    <property type="match status" value="1"/>
</dbReference>
<keyword evidence="6 7" id="KW-0472">Membrane</keyword>
<evidence type="ECO:0000313" key="9">
    <source>
        <dbReference type="EMBL" id="MBC5724330.1"/>
    </source>
</evidence>
<dbReference type="EMBL" id="JACOPL010000002">
    <property type="protein sequence ID" value="MBC5724330.1"/>
    <property type="molecule type" value="Genomic_DNA"/>
</dbReference>
<dbReference type="PANTHER" id="PTHR23514:SF3">
    <property type="entry name" value="BYPASS OF STOP CODON PROTEIN 6"/>
    <property type="match status" value="1"/>
</dbReference>
<dbReference type="InterPro" id="IPR011701">
    <property type="entry name" value="MFS"/>
</dbReference>
<feature type="transmembrane region" description="Helical" evidence="7">
    <location>
        <begin position="267"/>
        <end position="284"/>
    </location>
</feature>
<evidence type="ECO:0000256" key="1">
    <source>
        <dbReference type="ARBA" id="ARBA00004651"/>
    </source>
</evidence>
<dbReference type="InterPro" id="IPR036259">
    <property type="entry name" value="MFS_trans_sf"/>
</dbReference>
<dbReference type="Proteomes" id="UP000606499">
    <property type="component" value="Unassembled WGS sequence"/>
</dbReference>
<dbReference type="Gene3D" id="1.20.1250.20">
    <property type="entry name" value="MFS general substrate transporter like domains"/>
    <property type="match status" value="1"/>
</dbReference>
<feature type="transmembrane region" description="Helical" evidence="7">
    <location>
        <begin position="353"/>
        <end position="375"/>
    </location>
</feature>
<proteinExistence type="inferred from homology"/>
<dbReference type="AlphaFoldDB" id="A0A923LUD4"/>
<feature type="transmembrane region" description="Helical" evidence="7">
    <location>
        <begin position="237"/>
        <end position="260"/>
    </location>
</feature>
<protein>
    <submittedName>
        <fullName evidence="9">MFS transporter</fullName>
    </submittedName>
</protein>
<feature type="transmembrane region" description="Helical" evidence="7">
    <location>
        <begin position="12"/>
        <end position="34"/>
    </location>
</feature>
<dbReference type="PROSITE" id="PS50850">
    <property type="entry name" value="MFS"/>
    <property type="match status" value="1"/>
</dbReference>
<dbReference type="InterPro" id="IPR051788">
    <property type="entry name" value="MFS_Transporter"/>
</dbReference>
<evidence type="ECO:0000259" key="8">
    <source>
        <dbReference type="PROSITE" id="PS50850"/>
    </source>
</evidence>
<organism evidence="9 10">
    <name type="scientific">Agathobaculum faecis</name>
    <dbReference type="NCBI Taxonomy" id="2763013"/>
    <lineage>
        <taxon>Bacteria</taxon>
        <taxon>Bacillati</taxon>
        <taxon>Bacillota</taxon>
        <taxon>Clostridia</taxon>
        <taxon>Eubacteriales</taxon>
        <taxon>Butyricicoccaceae</taxon>
        <taxon>Agathobaculum</taxon>
    </lineage>
</organism>
<evidence type="ECO:0000256" key="7">
    <source>
        <dbReference type="SAM" id="Phobius"/>
    </source>
</evidence>
<dbReference type="InterPro" id="IPR020846">
    <property type="entry name" value="MFS_dom"/>
</dbReference>
<keyword evidence="4 7" id="KW-0812">Transmembrane</keyword>
<evidence type="ECO:0000256" key="3">
    <source>
        <dbReference type="ARBA" id="ARBA00022448"/>
    </source>
</evidence>
<dbReference type="Pfam" id="PF07690">
    <property type="entry name" value="MFS_1"/>
    <property type="match status" value="1"/>
</dbReference>